<dbReference type="Proteomes" id="UP000315164">
    <property type="component" value="Unassembled WGS sequence"/>
</dbReference>
<evidence type="ECO:0000313" key="5">
    <source>
        <dbReference type="Proteomes" id="UP000315164"/>
    </source>
</evidence>
<organism evidence="3 5">
    <name type="scientific">Mannheimia haemolytica</name>
    <name type="common">Pasteurella haemolytica</name>
    <dbReference type="NCBI Taxonomy" id="75985"/>
    <lineage>
        <taxon>Bacteria</taxon>
        <taxon>Pseudomonadati</taxon>
        <taxon>Pseudomonadota</taxon>
        <taxon>Gammaproteobacteria</taxon>
        <taxon>Pasteurellales</taxon>
        <taxon>Pasteurellaceae</taxon>
        <taxon>Mannheimia</taxon>
    </lineage>
</organism>
<dbReference type="Proteomes" id="UP000254802">
    <property type="component" value="Unassembled WGS sequence"/>
</dbReference>
<reference evidence="1 4" key="1">
    <citation type="submission" date="2018-06" db="EMBL/GenBank/DDBJ databases">
        <authorList>
            <consortium name="Pathogen Informatics"/>
            <person name="Doyle S."/>
        </authorList>
    </citation>
    <scope>NUCLEOTIDE SEQUENCE [LARGE SCALE GENOMIC DNA]</scope>
    <source>
        <strain evidence="1 4">NCTC10638</strain>
    </source>
</reference>
<dbReference type="Proteomes" id="UP000318394">
    <property type="component" value="Unassembled WGS sequence"/>
</dbReference>
<protein>
    <submittedName>
        <fullName evidence="3">Primosomal replication protein N</fullName>
    </submittedName>
</protein>
<dbReference type="RefSeq" id="WP_006250212.1">
    <property type="nucleotide sequence ID" value="NZ_CP011098.1"/>
</dbReference>
<evidence type="ECO:0000313" key="4">
    <source>
        <dbReference type="Proteomes" id="UP000254802"/>
    </source>
</evidence>
<keyword evidence="6" id="KW-1185">Reference proteome</keyword>
<dbReference type="GeneID" id="67369270"/>
<evidence type="ECO:0000313" key="1">
    <source>
        <dbReference type="EMBL" id="STY64053.1"/>
    </source>
</evidence>
<dbReference type="EMBL" id="VAJB01000027">
    <property type="protein sequence ID" value="TRB73308.1"/>
    <property type="molecule type" value="Genomic_DNA"/>
</dbReference>
<evidence type="ECO:0000313" key="2">
    <source>
        <dbReference type="EMBL" id="TRB35533.1"/>
    </source>
</evidence>
<evidence type="ECO:0000313" key="6">
    <source>
        <dbReference type="Proteomes" id="UP000318394"/>
    </source>
</evidence>
<dbReference type="AlphaFoldDB" id="A0A249A096"/>
<dbReference type="EMBL" id="UGPN01000002">
    <property type="protein sequence ID" value="STY64053.1"/>
    <property type="molecule type" value="Genomic_DNA"/>
</dbReference>
<sequence>MQKKLFIAQIKQNLSELNVFSTDNIFLNSPYFSQQTGLVSVFIAEIEKTVELLLNQTEVLYSEFYAEKLVKQVDALKNAVEKIQSKPESAQFHSSYQFSPNIHRLAPNKRLQEYRKALRALNEKISWLVEQNLNTQNEATKQTLQNQITETEYRKMKCLKAIEDLEQELLFK</sequence>
<dbReference type="EMBL" id="VAJI01000028">
    <property type="protein sequence ID" value="TRB35533.1"/>
    <property type="molecule type" value="Genomic_DNA"/>
</dbReference>
<accession>A0A249A096</accession>
<dbReference type="KEGG" id="mhaq:WC39_07820"/>
<evidence type="ECO:0000313" key="3">
    <source>
        <dbReference type="EMBL" id="TRB73308.1"/>
    </source>
</evidence>
<dbReference type="KEGG" id="mhay:VK67_07820"/>
<dbReference type="OrthoDB" id="5690713at2"/>
<dbReference type="InterPro" id="IPR010890">
    <property type="entry name" value="PriC"/>
</dbReference>
<proteinExistence type="predicted"/>
<gene>
    <name evidence="3" type="ORF">FEA53_10660</name>
    <name evidence="2" type="ORF">FEB89_10765</name>
    <name evidence="1" type="ORF">NCTC10638_03226</name>
</gene>
<name>A0A249A096_MANHA</name>
<dbReference type="Pfam" id="PF07445">
    <property type="entry name" value="PriC"/>
    <property type="match status" value="1"/>
</dbReference>
<reference evidence="5 6" key="2">
    <citation type="journal article" date="2019" name="Vet. Microbiol.">
        <title>Genetic characterization of susceptible and multi-drug resistant Mannheimia haemolytica isolated from high-risk stocker calves prior to and after antimicrobial metaphylaxis.</title>
        <authorList>
            <person name="Snyder E.R."/>
            <person name="Alvarez-Narvaez S."/>
            <person name="Credille B.C."/>
        </authorList>
    </citation>
    <scope>NUCLEOTIDE SEQUENCE [LARGE SCALE GENOMIC DNA]</scope>
    <source>
        <strain evidence="3 5">UGA-R5-128-1</strain>
        <strain evidence="2 6">UGA-R7-163-1</strain>
    </source>
</reference>